<evidence type="ECO:0000313" key="3">
    <source>
        <dbReference type="Proteomes" id="UP000774935"/>
    </source>
</evidence>
<evidence type="ECO:0000313" key="2">
    <source>
        <dbReference type="EMBL" id="MBW3364553.1"/>
    </source>
</evidence>
<dbReference type="Proteomes" id="UP000774935">
    <property type="component" value="Unassembled WGS sequence"/>
</dbReference>
<proteinExistence type="predicted"/>
<accession>A0ABS6X996</accession>
<protein>
    <submittedName>
        <fullName evidence="2">Uncharacterized protein</fullName>
    </submittedName>
</protein>
<dbReference type="RefSeq" id="WP_199109037.1">
    <property type="nucleotide sequence ID" value="NZ_JAHWXQ010000001.1"/>
</dbReference>
<reference evidence="2 3" key="1">
    <citation type="submission" date="2021-07" db="EMBL/GenBank/DDBJ databases">
        <authorList>
            <person name="Kim M.K."/>
        </authorList>
    </citation>
    <scope>NUCLEOTIDE SEQUENCE [LARGE SCALE GENOMIC DNA]</scope>
    <source>
        <strain evidence="2 3">HLY7-15</strain>
    </source>
</reference>
<feature type="signal peptide" evidence="1">
    <location>
        <begin position="1"/>
        <end position="21"/>
    </location>
</feature>
<comment type="caution">
    <text evidence="2">The sequence shown here is derived from an EMBL/GenBank/DDBJ whole genome shotgun (WGS) entry which is preliminary data.</text>
</comment>
<organism evidence="2 3">
    <name type="scientific">Pontibacter populi</name>
    <dbReference type="NCBI Taxonomy" id="890055"/>
    <lineage>
        <taxon>Bacteria</taxon>
        <taxon>Pseudomonadati</taxon>
        <taxon>Bacteroidota</taxon>
        <taxon>Cytophagia</taxon>
        <taxon>Cytophagales</taxon>
        <taxon>Hymenobacteraceae</taxon>
        <taxon>Pontibacter</taxon>
    </lineage>
</organism>
<name>A0ABS6X996_9BACT</name>
<evidence type="ECO:0000256" key="1">
    <source>
        <dbReference type="SAM" id="SignalP"/>
    </source>
</evidence>
<keyword evidence="1" id="KW-0732">Signal</keyword>
<feature type="chain" id="PRO_5045168131" evidence="1">
    <location>
        <begin position="22"/>
        <end position="241"/>
    </location>
</feature>
<sequence length="241" mass="26940">MKKQFCLLLLLCLIAGLDAVAQNTKPYFIKLQDGQVVQARKIQLKSPLFKANYFLLDDSLRYSPAMISAFQNDDGYYARVEPGNSTEAFAKRILEGPRIEKFYTSRTTYDSYGYSPYGYGYGYGMPRTSRKRIYYFSKDGGPLYHFNQENLEQALSDNAASVTLLQKYRREKVIGTGVTIVGAGLMALGVANSQRTADGSVNLSPVLYAGAGVLGAQLVFNLFQKDKLTQAVQVYNYQVKQ</sequence>
<gene>
    <name evidence="2" type="ORF">KYK27_05835</name>
</gene>
<dbReference type="EMBL" id="JAHWXQ010000001">
    <property type="protein sequence ID" value="MBW3364553.1"/>
    <property type="molecule type" value="Genomic_DNA"/>
</dbReference>
<keyword evidence="3" id="KW-1185">Reference proteome</keyword>